<comment type="similarity">
    <text evidence="2 8">Belongs to the ABC-2 integral membrane protein family.</text>
</comment>
<name>A0A7X2NSE4_9FIRM</name>
<evidence type="ECO:0000256" key="4">
    <source>
        <dbReference type="ARBA" id="ARBA00022475"/>
    </source>
</evidence>
<evidence type="ECO:0000256" key="7">
    <source>
        <dbReference type="ARBA" id="ARBA00023136"/>
    </source>
</evidence>
<dbReference type="GO" id="GO:0005886">
    <property type="term" value="C:plasma membrane"/>
    <property type="evidence" value="ECO:0007669"/>
    <property type="project" value="UniProtKB-SubCell"/>
</dbReference>
<sequence length="338" mass="39068">MIASIEANENGFIVGTGDSRSSFTWNLDSKTISDFVGRHKPVSNYLPRILTCILIDLLLIYCFVKAGALFEIPLEVIHNHKLVFSLAKNDFKTKFAGSYLGVIWAFIQPVVTILVYWFVFQKAMGVGEQPIRSGGSAPYILWLTAGLVPWFYFSDTLSQGTNALIDYNYLVKKVVFKISVLPTVKAVSNLFVHIFFVCFMLVIYLIYGYYPDLYWLQLIYYSGCMFVFLLGLIYLNSAIVVFFRDLSQLVNVILQIWIWATPIMWNIDTMNLNGKLLSVFKLNPMYYIINGYRDSMLNKVWFWEHPKLTILFWVVTVLVFGFGVRIFRRLKVHFADVL</sequence>
<accession>A0A7X2NSE4</accession>
<evidence type="ECO:0000256" key="6">
    <source>
        <dbReference type="ARBA" id="ARBA00022989"/>
    </source>
</evidence>
<keyword evidence="3 8" id="KW-0813">Transport</keyword>
<feature type="transmembrane region" description="Helical" evidence="8">
    <location>
        <begin position="186"/>
        <end position="207"/>
    </location>
</feature>
<feature type="domain" description="ABC transmembrane type-2" evidence="9">
    <location>
        <begin position="100"/>
        <end position="330"/>
    </location>
</feature>
<dbReference type="EMBL" id="VUMN01000015">
    <property type="protein sequence ID" value="MSS58706.1"/>
    <property type="molecule type" value="Genomic_DNA"/>
</dbReference>
<dbReference type="GO" id="GO:0140359">
    <property type="term" value="F:ABC-type transporter activity"/>
    <property type="evidence" value="ECO:0007669"/>
    <property type="project" value="InterPro"/>
</dbReference>
<keyword evidence="5 8" id="KW-0812">Transmembrane</keyword>
<comment type="caution">
    <text evidence="10">The sequence shown here is derived from an EMBL/GenBank/DDBJ whole genome shotgun (WGS) entry which is preliminary data.</text>
</comment>
<evidence type="ECO:0000313" key="11">
    <source>
        <dbReference type="Proteomes" id="UP000461880"/>
    </source>
</evidence>
<organism evidence="10 11">
    <name type="scientific">Stecheria intestinalis</name>
    <dbReference type="NCBI Taxonomy" id="2606630"/>
    <lineage>
        <taxon>Bacteria</taxon>
        <taxon>Bacillati</taxon>
        <taxon>Bacillota</taxon>
        <taxon>Erysipelotrichia</taxon>
        <taxon>Erysipelotrichales</taxon>
        <taxon>Erysipelotrichaceae</taxon>
        <taxon>Stecheria</taxon>
    </lineage>
</organism>
<evidence type="ECO:0000256" key="1">
    <source>
        <dbReference type="ARBA" id="ARBA00004651"/>
    </source>
</evidence>
<dbReference type="InterPro" id="IPR013525">
    <property type="entry name" value="ABC2_TM"/>
</dbReference>
<keyword evidence="11" id="KW-1185">Reference proteome</keyword>
<comment type="subcellular location">
    <subcellularLocation>
        <location evidence="1 8">Cell membrane</location>
        <topology evidence="1 8">Multi-pass membrane protein</topology>
    </subcellularLocation>
</comment>
<dbReference type="PROSITE" id="PS51012">
    <property type="entry name" value="ABC_TM2"/>
    <property type="match status" value="1"/>
</dbReference>
<feature type="transmembrane region" description="Helical" evidence="8">
    <location>
        <begin position="249"/>
        <end position="267"/>
    </location>
</feature>
<evidence type="ECO:0000256" key="3">
    <source>
        <dbReference type="ARBA" id="ARBA00022448"/>
    </source>
</evidence>
<evidence type="ECO:0000256" key="5">
    <source>
        <dbReference type="ARBA" id="ARBA00022692"/>
    </source>
</evidence>
<keyword evidence="6 8" id="KW-1133">Transmembrane helix</keyword>
<gene>
    <name evidence="10" type="ORF">FYJ51_07280</name>
</gene>
<evidence type="ECO:0000256" key="2">
    <source>
        <dbReference type="ARBA" id="ARBA00007783"/>
    </source>
</evidence>
<feature type="transmembrane region" description="Helical" evidence="8">
    <location>
        <begin position="98"/>
        <end position="119"/>
    </location>
</feature>
<reference evidence="10 11" key="1">
    <citation type="submission" date="2019-08" db="EMBL/GenBank/DDBJ databases">
        <title>In-depth cultivation of the pig gut microbiome towards novel bacterial diversity and tailored functional studies.</title>
        <authorList>
            <person name="Wylensek D."/>
            <person name="Hitch T.C.A."/>
            <person name="Clavel T."/>
        </authorList>
    </citation>
    <scope>NUCLEOTIDE SEQUENCE [LARGE SCALE GENOMIC DNA]</scope>
    <source>
        <strain evidence="10 11">Oil+RF-744-GAM-WT-6</strain>
    </source>
</reference>
<keyword evidence="4 8" id="KW-1003">Cell membrane</keyword>
<dbReference type="PANTHER" id="PTHR30413">
    <property type="entry name" value="INNER MEMBRANE TRANSPORT PERMEASE"/>
    <property type="match status" value="1"/>
</dbReference>
<feature type="transmembrane region" description="Helical" evidence="8">
    <location>
        <begin position="310"/>
        <end position="327"/>
    </location>
</feature>
<dbReference type="GO" id="GO:0015920">
    <property type="term" value="P:lipopolysaccharide transport"/>
    <property type="evidence" value="ECO:0007669"/>
    <property type="project" value="TreeGrafter"/>
</dbReference>
<evidence type="ECO:0000256" key="8">
    <source>
        <dbReference type="RuleBase" id="RU361157"/>
    </source>
</evidence>
<feature type="transmembrane region" description="Helical" evidence="8">
    <location>
        <begin position="219"/>
        <end position="242"/>
    </location>
</feature>
<proteinExistence type="inferred from homology"/>
<dbReference type="AlphaFoldDB" id="A0A7X2NSE4"/>
<dbReference type="Proteomes" id="UP000461880">
    <property type="component" value="Unassembled WGS sequence"/>
</dbReference>
<feature type="transmembrane region" description="Helical" evidence="8">
    <location>
        <begin position="139"/>
        <end position="165"/>
    </location>
</feature>
<dbReference type="PANTHER" id="PTHR30413:SF10">
    <property type="entry name" value="CAPSULE POLYSACCHARIDE EXPORT INNER-MEMBRANE PROTEIN CTRC"/>
    <property type="match status" value="1"/>
</dbReference>
<dbReference type="InterPro" id="IPR047817">
    <property type="entry name" value="ABC2_TM_bact-type"/>
</dbReference>
<keyword evidence="7 8" id="KW-0472">Membrane</keyword>
<evidence type="ECO:0000313" key="10">
    <source>
        <dbReference type="EMBL" id="MSS58706.1"/>
    </source>
</evidence>
<dbReference type="Pfam" id="PF01061">
    <property type="entry name" value="ABC2_membrane"/>
    <property type="match status" value="1"/>
</dbReference>
<protein>
    <recommendedName>
        <fullName evidence="8">Transport permease protein</fullName>
    </recommendedName>
</protein>
<evidence type="ECO:0000259" key="9">
    <source>
        <dbReference type="PROSITE" id="PS51012"/>
    </source>
</evidence>